<dbReference type="InterPro" id="IPR048006">
    <property type="entry name" value="CapSnatch_bunyavir"/>
</dbReference>
<comment type="function">
    <text evidence="18">RNA-dependent RNA polymerase, which is responsible for the replication and transcription of the viral RNA genome using antigenomic RNA as an intermediate. During transcription, synthesizes subgenomic RNAs and assures their capping by a cap-snatching mechanism, which involves the endonuclease activity cleaving the host capped pre-mRNAs. These short capped RNAs are then used as primers for viral transcription. The 3'-end of subgenomic mRNAs molecules are heterogeneous and not polyadenylated. The replicase function is to direct synthesis of antigenomic and genomic RNA which are encapsidated and non capped. As a consequence of the use of the same enzyme for both transcription and replication, these mechanisms need to be well coordinated. These processes may be regulated by proteins N and Z in a dose-dependent manner.</text>
</comment>
<dbReference type="NCBIfam" id="TIGR04202">
    <property type="entry name" value="capSnatchArena"/>
    <property type="match status" value="1"/>
</dbReference>
<evidence type="ECO:0000256" key="12">
    <source>
        <dbReference type="ARBA" id="ARBA00022801"/>
    </source>
</evidence>
<keyword evidence="10" id="KW-0479">Metal-binding</keyword>
<keyword evidence="9" id="KW-1157">Cap snatching</keyword>
<dbReference type="Gene3D" id="1.20.1440.300">
    <property type="entry name" value="RNA-directed RNA polymerase L, helical domain"/>
    <property type="match status" value="1"/>
</dbReference>
<organism evidence="20">
    <name type="scientific">Arenavirus sp</name>
    <dbReference type="NCBI Taxonomy" id="41118"/>
    <lineage>
        <taxon>Viruses</taxon>
        <taxon>Riboviria</taxon>
        <taxon>Orthornavirae</taxon>
        <taxon>Negarnaviricota</taxon>
        <taxon>Polyploviricotina</taxon>
        <taxon>Bunyaviricetes</taxon>
        <taxon>Hareavirales</taxon>
        <taxon>Arenaviridae</taxon>
        <taxon>Arenavirus</taxon>
    </lineage>
</organism>
<reference evidence="20" key="1">
    <citation type="journal article" date="2018" name="Microbiome">
        <title>Comparative analysis of rodent and small mammal viromes to better understand the wildlife origin of emerging infectious diseases.</title>
        <authorList>
            <person name="Wu Z."/>
            <person name="Lu L."/>
            <person name="Du J."/>
            <person name="Yang L."/>
            <person name="Ren X."/>
            <person name="Liu B."/>
            <person name="Jiang J."/>
            <person name="Yang J."/>
            <person name="Dong J."/>
            <person name="Sun L."/>
            <person name="Zhu Y."/>
            <person name="Li Y."/>
            <person name="Zheng D."/>
            <person name="Zhang C."/>
            <person name="Su H."/>
            <person name="Zheng Y."/>
            <person name="Zhou H."/>
            <person name="Zhu G."/>
            <person name="Li H."/>
            <person name="Chmura A."/>
            <person name="Yang F."/>
            <person name="Daszak P."/>
            <person name="Wang J."/>
            <person name="Liu Q."/>
            <person name="Jin Q."/>
        </authorList>
    </citation>
    <scope>NUCLEOTIDE SEQUENCE</scope>
    <source>
        <strain evidence="20">RtRf-AreV-YN2014</strain>
    </source>
</reference>
<comment type="similarity">
    <text evidence="18">Belongs to the Bunyavirales RNA polymerase family.</text>
</comment>
<proteinExistence type="inferred from homology"/>
<dbReference type="GO" id="GO:0075526">
    <property type="term" value="P:cap snatching"/>
    <property type="evidence" value="ECO:0007669"/>
    <property type="project" value="UniProtKB-KW"/>
</dbReference>
<dbReference type="PROSITE" id="PS50525">
    <property type="entry name" value="RDRP_SSRNA_NEG_SEG"/>
    <property type="match status" value="1"/>
</dbReference>
<comment type="catalytic activity">
    <reaction evidence="17 18">
        <text>RNA(n) + a ribonucleoside 5'-triphosphate = RNA(n+1) + diphosphate</text>
        <dbReference type="Rhea" id="RHEA:21248"/>
        <dbReference type="Rhea" id="RHEA-COMP:14527"/>
        <dbReference type="Rhea" id="RHEA-COMP:17342"/>
        <dbReference type="ChEBI" id="CHEBI:33019"/>
        <dbReference type="ChEBI" id="CHEBI:61557"/>
        <dbReference type="ChEBI" id="CHEBI:140395"/>
        <dbReference type="EC" id="2.7.7.48"/>
    </reaction>
</comment>
<dbReference type="GO" id="GO:0016787">
    <property type="term" value="F:hydrolase activity"/>
    <property type="evidence" value="ECO:0007669"/>
    <property type="project" value="UniProtKB-KW"/>
</dbReference>
<evidence type="ECO:0000256" key="10">
    <source>
        <dbReference type="ARBA" id="ARBA00022723"/>
    </source>
</evidence>
<evidence type="ECO:0000256" key="17">
    <source>
        <dbReference type="ARBA" id="ARBA00048744"/>
    </source>
</evidence>
<keyword evidence="13" id="KW-0460">Magnesium</keyword>
<comment type="cofactor">
    <cofactor evidence="1">
        <name>Mn(2+)</name>
        <dbReference type="ChEBI" id="CHEBI:29035"/>
    </cofactor>
</comment>
<evidence type="ECO:0000256" key="7">
    <source>
        <dbReference type="ARBA" id="ARBA00022679"/>
    </source>
</evidence>
<dbReference type="InterPro" id="IPR007099">
    <property type="entry name" value="RNA-dir_pol_NSvirus"/>
</dbReference>
<dbReference type="GO" id="GO:0000166">
    <property type="term" value="F:nucleotide binding"/>
    <property type="evidence" value="ECO:0007669"/>
    <property type="project" value="UniProtKB-KW"/>
</dbReference>
<evidence type="ECO:0000256" key="9">
    <source>
        <dbReference type="ARBA" id="ARBA00022715"/>
    </source>
</evidence>
<dbReference type="Pfam" id="PF17296">
    <property type="entry name" value="ArenaCapSnatch"/>
    <property type="match status" value="1"/>
</dbReference>
<evidence type="ECO:0000256" key="11">
    <source>
        <dbReference type="ARBA" id="ARBA00022741"/>
    </source>
</evidence>
<protein>
    <recommendedName>
        <fullName evidence="5 18">RNA-directed RNA polymerase L</fullName>
        <shortName evidence="18">Protein L</shortName>
        <ecNumber evidence="4 18">2.7.7.48</ecNumber>
    </recommendedName>
</protein>
<dbReference type="GO" id="GO:0043657">
    <property type="term" value="C:host cell"/>
    <property type="evidence" value="ECO:0007669"/>
    <property type="project" value="UniProtKB-SubCell"/>
</dbReference>
<keyword evidence="6 18" id="KW-0696">RNA-directed RNA polymerase</keyword>
<name>A0A2H4RDN0_9VIRU</name>
<keyword evidence="8 18" id="KW-0548">Nucleotidyltransferase</keyword>
<dbReference type="EMBL" id="KY432889">
    <property type="protein sequence ID" value="ATY47643.1"/>
    <property type="molecule type" value="Genomic_RNA"/>
</dbReference>
<evidence type="ECO:0000256" key="3">
    <source>
        <dbReference type="ARBA" id="ARBA00004340"/>
    </source>
</evidence>
<evidence type="ECO:0000256" key="6">
    <source>
        <dbReference type="ARBA" id="ARBA00022484"/>
    </source>
</evidence>
<dbReference type="GO" id="GO:0044423">
    <property type="term" value="C:virion component"/>
    <property type="evidence" value="ECO:0007669"/>
    <property type="project" value="UniProtKB-KW"/>
</dbReference>
<keyword evidence="16 18" id="KW-1035">Host cytoplasm</keyword>
<dbReference type="GO" id="GO:0039694">
    <property type="term" value="P:viral RNA genome replication"/>
    <property type="evidence" value="ECO:0007669"/>
    <property type="project" value="InterPro"/>
</dbReference>
<dbReference type="Gene3D" id="3.30.70.2640">
    <property type="entry name" value="Arenavirus RNA polymerase"/>
    <property type="match status" value="1"/>
</dbReference>
<comment type="subunit">
    <text evidence="18">Homomultimer; the oligomeric structure is essential for the polymerase activity.</text>
</comment>
<dbReference type="EC" id="2.7.7.48" evidence="4 18"/>
<keyword evidence="15 18" id="KW-0693">Viral RNA replication</keyword>
<evidence type="ECO:0000256" key="15">
    <source>
        <dbReference type="ARBA" id="ARBA00022953"/>
    </source>
</evidence>
<keyword evidence="14 18" id="KW-0946">Virion</keyword>
<evidence type="ECO:0000256" key="5">
    <source>
        <dbReference type="ARBA" id="ARBA00018602"/>
    </source>
</evidence>
<accession>A0A2H4RDN0</accession>
<evidence type="ECO:0000256" key="4">
    <source>
        <dbReference type="ARBA" id="ARBA00012494"/>
    </source>
</evidence>
<dbReference type="InterPro" id="IPR010453">
    <property type="entry name" value="RNA_pol_arenavir"/>
</dbReference>
<evidence type="ECO:0000256" key="2">
    <source>
        <dbReference type="ARBA" id="ARBA00001946"/>
    </source>
</evidence>
<evidence type="ECO:0000256" key="1">
    <source>
        <dbReference type="ARBA" id="ARBA00001936"/>
    </source>
</evidence>
<dbReference type="GO" id="GO:0030430">
    <property type="term" value="C:host cell cytoplasm"/>
    <property type="evidence" value="ECO:0007669"/>
    <property type="project" value="UniProtKB-SubCell"/>
</dbReference>
<evidence type="ECO:0000256" key="13">
    <source>
        <dbReference type="ARBA" id="ARBA00022842"/>
    </source>
</evidence>
<sequence length="2231" mass="254904">MEDILLEARRLVGNHFPQMEQIARQRALFLAQREPRFTLIEGLKLLSMCIEIDSCRSNACDHNSESLSVEVLLFRNNILCPSLPYVVPDGFKLKGNVLILLECFVRSKPANFQQKYTEDLTKLESLRTDLAKAGIQLIPIVDGKTSFYTSIVPDWVCERFRHLLFKLLEYEQESNSEFEESEYQRLCESLSQSASRLSGIDSLNILVDHRSGHYEDIIQKCHVGINSDLSTREIREKVTMIFQTFRNKLRNQTIKHHFVKVNSADLLRSFTELYESELNGAIDSMDSIKNEFFTVSPIIKFLYMRAPEGVERDEEGQTGKSNTIICGLRSMLNKVKSMKVLNTRRKMLLLFDTLILMAHVKLFKDKSLYAEAEWLGSSFCSVNDRLVSLDETVQSLTKWVRARQRNYSKKTPEHVTPTLNQVFQNMIKNTYKKIESALDYIHMKPESYGVSVEFFEVDIEELIAFRKDGVQPTMSYEPLPGKENPYDFEMMTTQSDNDFRVLSSLCLSIVNSMKTSSVPKLRQNEIGASRYKVVRCREAFFQDLNTQVGHFKLLYQKTGESSKCYAINDEMFGEVCSFYADPKRYFLPIFSHEVLPETIRIMMSWLDGCEELKECLADIHWLTKAIVILILCQPSKRSQRFLQNLRYFTMAMVSEYHHVKLMEKLKEPLITKCEYHLYKLIRKLLTILFDPSIKSLLTNRFKFMLNVSYFCHLITKETPDRLTDQIKCFEKFLEPKIDFGSCFINPSDTVTDDELDTLSYGMDQFLAKSNVSESIDTIFGKPGVNKEIFSLMVSSFNAGLLFKGSEIKGEFTDPLVSSGCATALDLASNKSVVINKFMDGSRILEYDINKLTSAAVCELTETFSKKGKYLLSKDEYEYKVQRVISKLVTRGATSTLKEKEKEGDDLDIDEIFEGDSREFFNCIKQRVDSILASYQLEVKPPDVQSHQASLSDLSEFVSDPVKQKLIMSELSTHMVEDFDPNLLSEPFYKEFCTSVHESALRERYFYNTSLGPCPISLISKSVATRFYEAGEYFQCFKSLLLQMGGNKFSGKFMHHKHANVNFKFDHSKLLDDVRISERESNSEALSKALSLSNCTSAALKNLCFYSEESPESFTSVGPNTGRLKFSLSYKEQVGGNRELYIGDLRTKMYTRLIEDYFEAFTKQFKGSCLNDEKEFEDALIAMRLSVSLAQLSYSLDHSKWGPMMCPFLFLMLIQNIDLKSPSALEGIKSRDLISTLLCWHIHKMVEVPYNVVSAMMRSYIKRNLGMMNSDHMTPTEAFIFNEFEVGVVPSHISSILDMGQGILHNASDFYGLVSEKFINYCLKLVSDGSIASYTSSDDQISLFDSDLTSLYDRSEEDFLCILEFHNYLSDALNKFISPKSVVGRFVAEFKSRFFVWGEEVPLLTKFVSASLHNVKCKEPHQLAETIDTIIDQSVANGVPVALCNMIQDRTLALLRYAKYPLDPFLLFNKSDVKDWVDGTRGYRIMRNIENVCPEQADKIRSMLRTLYNKLKVGELHEEFTAVYLSSEPKESINKLMTLVGKEPLTSDDLSLCWLNLSTYHPLRMVLRQKVIYPSVVNVDEEKVPTIIKTMQNKLSSHFTRGAQKLLSEAINKSAFQSSIASGFVGLCKTIGSKCVRDSTKGVHHIKSILEQLDTISSVKHSQINGWDIWKVSDCPLNIGDLQHNWALTLLRPILWDYLCIALSTALEIGPWVLGNPKPKFEVKIRNKRSCDYFLLRPQNTRILEDKVSMNHLIHSIRRMYPEMFEKHILPYMSDLAATRMKWSPRIKFLDLCVVLDVNCEALSLISHVVKWKRSEHYVVLMSELQESHDRQHVTLLDERVVSAENVTDNFIKQILFESFIRPIVVTSRTLGSFTWFPHRSAVPQGEGIGRLGPLTSFVEKVIFKGIERPMYEYDLSSGFSWVDLDVGPSIITVAELTRLGVTEAGVFDDFWDLWNFILQNSNEGFKVMKTIRVAVRSKGGSGGRKFHIHLQFVGTVDPLKMEVNMTLSEASYSGNVDLIFLESIWTLILTDPNFSTNCVSWYFSTETISDAVRNGAQSLGDLVLVDVGLDCGSLKLSGIEFQRVGPDWEPVPLVLKGGYLWEGERKLAPLIAELHTDDLRVFVQELYEDHEQILLESLACLITTQLAQRVSLAYVDIVDALEKICGEAKSMFVLTEVMSQVDSWVDFKGYSVCYSKSRGELMRQIPGGSLRLRGRLCEPFMQAAVDVKEID</sequence>
<dbReference type="InterPro" id="IPR026382">
    <property type="entry name" value="CapSnatch_arenavir"/>
</dbReference>
<evidence type="ECO:0000259" key="19">
    <source>
        <dbReference type="PROSITE" id="PS50525"/>
    </source>
</evidence>
<gene>
    <name evidence="20" type="primary">L</name>
</gene>
<feature type="domain" description="RdRp catalytic" evidence="19">
    <location>
        <begin position="1180"/>
        <end position="1376"/>
    </location>
</feature>
<dbReference type="Pfam" id="PF06317">
    <property type="entry name" value="Arena_RNA_pol"/>
    <property type="match status" value="1"/>
</dbReference>
<evidence type="ECO:0000256" key="18">
    <source>
        <dbReference type="PIRNR" id="PIRNR000836"/>
    </source>
</evidence>
<dbReference type="PIRSF" id="PIRSF000836">
    <property type="entry name" value="L_ArenaV"/>
    <property type="match status" value="1"/>
</dbReference>
<evidence type="ECO:0000256" key="16">
    <source>
        <dbReference type="ARBA" id="ARBA00023200"/>
    </source>
</evidence>
<evidence type="ECO:0000313" key="20">
    <source>
        <dbReference type="EMBL" id="ATY47643.1"/>
    </source>
</evidence>
<keyword evidence="7 18" id="KW-0808">Transferase</keyword>
<dbReference type="GO" id="GO:0046872">
    <property type="term" value="F:metal ion binding"/>
    <property type="evidence" value="ECO:0007669"/>
    <property type="project" value="UniProtKB-KW"/>
</dbReference>
<keyword evidence="11 18" id="KW-0547">Nucleotide-binding</keyword>
<comment type="cofactor">
    <cofactor evidence="2">
        <name>Mg(2+)</name>
        <dbReference type="ChEBI" id="CHEBI:18420"/>
    </cofactor>
</comment>
<dbReference type="GO" id="GO:0003968">
    <property type="term" value="F:RNA-directed RNA polymerase activity"/>
    <property type="evidence" value="ECO:0007669"/>
    <property type="project" value="UniProtKB-KW"/>
</dbReference>
<comment type="subcellular location">
    <subcellularLocation>
        <location evidence="3">Host cell</location>
    </subcellularLocation>
    <subcellularLocation>
        <location evidence="18">Virion</location>
    </subcellularLocation>
    <subcellularLocation>
        <location evidence="18">Host cytoplasm</location>
    </subcellularLocation>
</comment>
<evidence type="ECO:0000256" key="8">
    <source>
        <dbReference type="ARBA" id="ARBA00022695"/>
    </source>
</evidence>
<keyword evidence="12" id="KW-0378">Hydrolase</keyword>
<evidence type="ECO:0000256" key="14">
    <source>
        <dbReference type="ARBA" id="ARBA00022844"/>
    </source>
</evidence>